<dbReference type="AlphaFoldDB" id="A0A420YHD8"/>
<feature type="compositionally biased region" description="Basic and acidic residues" evidence="1">
    <location>
        <begin position="71"/>
        <end position="81"/>
    </location>
</feature>
<reference evidence="2 3" key="1">
    <citation type="submission" date="2018-08" db="EMBL/GenBank/DDBJ databases">
        <title>Draft genome of the lignicolous fungus Coniochaeta pulveracea.</title>
        <authorList>
            <person name="Borstlap C.J."/>
            <person name="De Witt R.N."/>
            <person name="Botha A."/>
            <person name="Volschenk H."/>
        </authorList>
    </citation>
    <scope>NUCLEOTIDE SEQUENCE [LARGE SCALE GENOMIC DNA]</scope>
    <source>
        <strain evidence="2 3">CAB683</strain>
    </source>
</reference>
<organism evidence="2 3">
    <name type="scientific">Coniochaeta pulveracea</name>
    <dbReference type="NCBI Taxonomy" id="177199"/>
    <lineage>
        <taxon>Eukaryota</taxon>
        <taxon>Fungi</taxon>
        <taxon>Dikarya</taxon>
        <taxon>Ascomycota</taxon>
        <taxon>Pezizomycotina</taxon>
        <taxon>Sordariomycetes</taxon>
        <taxon>Sordariomycetidae</taxon>
        <taxon>Coniochaetales</taxon>
        <taxon>Coniochaetaceae</taxon>
        <taxon>Coniochaeta</taxon>
    </lineage>
</organism>
<keyword evidence="3" id="KW-1185">Reference proteome</keyword>
<accession>A0A420YHD8</accession>
<evidence type="ECO:0000256" key="1">
    <source>
        <dbReference type="SAM" id="MobiDB-lite"/>
    </source>
</evidence>
<dbReference type="EMBL" id="QVQW01000010">
    <property type="protein sequence ID" value="RKU47298.1"/>
    <property type="molecule type" value="Genomic_DNA"/>
</dbReference>
<dbReference type="OrthoDB" id="5232275at2759"/>
<protein>
    <submittedName>
        <fullName evidence="2">Uncharacterized protein</fullName>
    </submittedName>
</protein>
<feature type="region of interest" description="Disordered" evidence="1">
    <location>
        <begin position="131"/>
        <end position="197"/>
    </location>
</feature>
<gene>
    <name evidence="2" type="ORF">DL546_009353</name>
</gene>
<proteinExistence type="predicted"/>
<name>A0A420YHD8_9PEZI</name>
<evidence type="ECO:0000313" key="2">
    <source>
        <dbReference type="EMBL" id="RKU47298.1"/>
    </source>
</evidence>
<dbReference type="Proteomes" id="UP000275385">
    <property type="component" value="Unassembled WGS sequence"/>
</dbReference>
<sequence length="197" mass="21351">MDNKSKDPLMPLGNDPAPNGDEPAITDTSFTHIDEAPTSRAQSRTPSSRRPSSEALSFSHCPRPSALRYHSSIEDDLRGVDPRSQGPIHGTKRARSGSTDGEETSGEPKPKRDKLLQELDNLEACSHAEAGLRHETEGSAADVASSQSKGQMIVPAPDLGSPLRSMTTENDQRTEMYNSSNSPSPMPAKDVRRYPET</sequence>
<feature type="compositionally biased region" description="Low complexity" evidence="1">
    <location>
        <begin position="38"/>
        <end position="50"/>
    </location>
</feature>
<evidence type="ECO:0000313" key="3">
    <source>
        <dbReference type="Proteomes" id="UP000275385"/>
    </source>
</evidence>
<feature type="region of interest" description="Disordered" evidence="1">
    <location>
        <begin position="1"/>
        <end position="114"/>
    </location>
</feature>
<comment type="caution">
    <text evidence="2">The sequence shown here is derived from an EMBL/GenBank/DDBJ whole genome shotgun (WGS) entry which is preliminary data.</text>
</comment>